<proteinExistence type="predicted"/>
<protein>
    <submittedName>
        <fullName evidence="1">Uncharacterized protein</fullName>
    </submittedName>
</protein>
<reference evidence="1" key="1">
    <citation type="submission" date="2021-05" db="EMBL/GenBank/DDBJ databases">
        <authorList>
            <person name="Pan Q."/>
            <person name="Jouanno E."/>
            <person name="Zahm M."/>
            <person name="Klopp C."/>
            <person name="Cabau C."/>
            <person name="Louis A."/>
            <person name="Berthelot C."/>
            <person name="Parey E."/>
            <person name="Roest Crollius H."/>
            <person name="Montfort J."/>
            <person name="Robinson-Rechavi M."/>
            <person name="Bouchez O."/>
            <person name="Lampietro C."/>
            <person name="Lopez Roques C."/>
            <person name="Donnadieu C."/>
            <person name="Postlethwait J."/>
            <person name="Bobe J."/>
            <person name="Dillon D."/>
            <person name="Chandos A."/>
            <person name="von Hippel F."/>
            <person name="Guiguen Y."/>
        </authorList>
    </citation>
    <scope>NUCLEOTIDE SEQUENCE</scope>
    <source>
        <strain evidence="1">YG-Jan2019</strain>
    </source>
</reference>
<evidence type="ECO:0000313" key="1">
    <source>
        <dbReference type="EMBL" id="KAJ8006859.1"/>
    </source>
</evidence>
<name>A0ACC2GT33_DALPE</name>
<comment type="caution">
    <text evidence="1">The sequence shown here is derived from an EMBL/GenBank/DDBJ whole genome shotgun (WGS) entry which is preliminary data.</text>
</comment>
<evidence type="ECO:0000313" key="2">
    <source>
        <dbReference type="Proteomes" id="UP001157502"/>
    </source>
</evidence>
<gene>
    <name evidence="1" type="ORF">DPEC_G00111590</name>
</gene>
<keyword evidence="2" id="KW-1185">Reference proteome</keyword>
<accession>A0ACC2GT33</accession>
<organism evidence="1 2">
    <name type="scientific">Dallia pectoralis</name>
    <name type="common">Alaska blackfish</name>
    <dbReference type="NCBI Taxonomy" id="75939"/>
    <lineage>
        <taxon>Eukaryota</taxon>
        <taxon>Metazoa</taxon>
        <taxon>Chordata</taxon>
        <taxon>Craniata</taxon>
        <taxon>Vertebrata</taxon>
        <taxon>Euteleostomi</taxon>
        <taxon>Actinopterygii</taxon>
        <taxon>Neopterygii</taxon>
        <taxon>Teleostei</taxon>
        <taxon>Protacanthopterygii</taxon>
        <taxon>Esociformes</taxon>
        <taxon>Umbridae</taxon>
        <taxon>Dallia</taxon>
    </lineage>
</organism>
<sequence length="100" mass="10752">MYRVRPCLRPPVPRFFILPGVFGRRSQAGDSASAASANLEHSCSTEPSHQGLVYCSLPEQRVDSVPARPRFTQLHSAATAQHSSGATESTALSTRRNSAA</sequence>
<dbReference type="Proteomes" id="UP001157502">
    <property type="component" value="Chromosome 9"/>
</dbReference>
<dbReference type="EMBL" id="CM055736">
    <property type="protein sequence ID" value="KAJ8006859.1"/>
    <property type="molecule type" value="Genomic_DNA"/>
</dbReference>